<dbReference type="Proteomes" id="UP000199116">
    <property type="component" value="Unassembled WGS sequence"/>
</dbReference>
<dbReference type="Pfam" id="PF02667">
    <property type="entry name" value="SCFA_trans"/>
    <property type="match status" value="1"/>
</dbReference>
<dbReference type="RefSeq" id="WP_093304619.1">
    <property type="nucleotide sequence ID" value="NZ_FOOH01000012.1"/>
</dbReference>
<dbReference type="EMBL" id="FOOH01000012">
    <property type="protein sequence ID" value="SFF87694.1"/>
    <property type="molecule type" value="Genomic_DNA"/>
</dbReference>
<feature type="transmembrane region" description="Helical" evidence="1">
    <location>
        <begin position="259"/>
        <end position="276"/>
    </location>
</feature>
<feature type="transmembrane region" description="Helical" evidence="1">
    <location>
        <begin position="288"/>
        <end position="308"/>
    </location>
</feature>
<feature type="transmembrane region" description="Helical" evidence="1">
    <location>
        <begin position="99"/>
        <end position="128"/>
    </location>
</feature>
<dbReference type="AlphaFoldDB" id="A0A1I2M882"/>
<feature type="transmembrane region" description="Helical" evidence="1">
    <location>
        <begin position="199"/>
        <end position="224"/>
    </location>
</feature>
<dbReference type="PANTHER" id="PTHR41983">
    <property type="entry name" value="SHORT-CHAIN FATTY ACID TRANSPORTER-RELATED"/>
    <property type="match status" value="1"/>
</dbReference>
<evidence type="ECO:0000313" key="3">
    <source>
        <dbReference type="Proteomes" id="UP000199116"/>
    </source>
</evidence>
<accession>A0A1I2M882</accession>
<keyword evidence="1" id="KW-0472">Membrane</keyword>
<feature type="transmembrane region" description="Helical" evidence="1">
    <location>
        <begin position="315"/>
        <end position="335"/>
    </location>
</feature>
<dbReference type="GO" id="GO:0005886">
    <property type="term" value="C:plasma membrane"/>
    <property type="evidence" value="ECO:0007669"/>
    <property type="project" value="TreeGrafter"/>
</dbReference>
<feature type="transmembrane region" description="Helical" evidence="1">
    <location>
        <begin position="433"/>
        <end position="454"/>
    </location>
</feature>
<proteinExistence type="predicted"/>
<evidence type="ECO:0000313" key="2">
    <source>
        <dbReference type="EMBL" id="SFF87694.1"/>
    </source>
</evidence>
<feature type="transmembrane region" description="Helical" evidence="1">
    <location>
        <begin position="57"/>
        <end position="79"/>
    </location>
</feature>
<feature type="transmembrane region" description="Helical" evidence="1">
    <location>
        <begin position="347"/>
        <end position="372"/>
    </location>
</feature>
<dbReference type="InterPro" id="IPR006160">
    <property type="entry name" value="SCFA_transpt_AtoE"/>
</dbReference>
<keyword evidence="3" id="KW-1185">Reference proteome</keyword>
<keyword evidence="1" id="KW-1133">Transmembrane helix</keyword>
<keyword evidence="1" id="KW-0812">Transmembrane</keyword>
<protein>
    <submittedName>
        <fullName evidence="2">Short-chain fatty acids transporter</fullName>
    </submittedName>
</protein>
<feature type="transmembrane region" description="Helical" evidence="1">
    <location>
        <begin position="15"/>
        <end position="36"/>
    </location>
</feature>
<sequence length="455" mass="49408">MNLSNFIENTFKKLIPAPFTLAVLLTLITLFVAFFFTEETNTNSAIQILDFWQTGMWDPALIVFMVQMMLILVLGHILVLSKPVSWLTSQLTKIVTGNASAVIIVSVSTMLVAFFNWGLGLIFGAIMARKVAEAASNRGFKINYPLIGAAGYVGLMVWHGGMSGSAPLKAAEDGHLASLFPGADADFLSLLPNNLPTSITIFSTWNLLIFGILLVLIPLTLYLLSRISRTKEVKIEAETKTNHIAKITGAEKLDHSKSLRLIFGFLLLAAFFASYSDEISAGHLTPNMLNFLMLCLCILLHESFASFLKALEEAIGGAAAILIQFPLYFGIMGIMRETGLVSDISGFFVSIATDVSLPVYSFFSAGLVNIFVPSGGGQWAVQGPIILESALKLGVPLNKAVMALAYGDQITNMLQPFWALPLLAITKLKAREILPYTLVMMLVGSLVYIIGLVLV</sequence>
<dbReference type="PANTHER" id="PTHR41983:SF2">
    <property type="entry name" value="SHORT-CHAIN FATTY ACID TRANSPORTER-RELATED"/>
    <property type="match status" value="1"/>
</dbReference>
<feature type="transmembrane region" description="Helical" evidence="1">
    <location>
        <begin position="140"/>
        <end position="158"/>
    </location>
</feature>
<name>A0A1I2M882_9FLAO</name>
<organism evidence="2 3">
    <name type="scientific">Salegentibacter agarivorans</name>
    <dbReference type="NCBI Taxonomy" id="345907"/>
    <lineage>
        <taxon>Bacteria</taxon>
        <taxon>Pseudomonadati</taxon>
        <taxon>Bacteroidota</taxon>
        <taxon>Flavobacteriia</taxon>
        <taxon>Flavobacteriales</taxon>
        <taxon>Flavobacteriaceae</taxon>
        <taxon>Salegentibacter</taxon>
    </lineage>
</organism>
<evidence type="ECO:0000256" key="1">
    <source>
        <dbReference type="SAM" id="Phobius"/>
    </source>
</evidence>
<reference evidence="3" key="1">
    <citation type="submission" date="2016-10" db="EMBL/GenBank/DDBJ databases">
        <authorList>
            <person name="Varghese N."/>
            <person name="Submissions S."/>
        </authorList>
    </citation>
    <scope>NUCLEOTIDE SEQUENCE [LARGE SCALE GENOMIC DNA]</scope>
    <source>
        <strain evidence="3">DSM 23515</strain>
    </source>
</reference>
<gene>
    <name evidence="2" type="ORF">SAMN04488033_11251</name>
</gene>